<dbReference type="InterPro" id="IPR052055">
    <property type="entry name" value="Hepadnavirus_pol/RT"/>
</dbReference>
<gene>
    <name evidence="2" type="primary">PLESTMB000797</name>
    <name evidence="2" type="ORF">PLESTB_001597600</name>
</gene>
<dbReference type="Gene3D" id="3.10.10.10">
    <property type="entry name" value="HIV Type 1 Reverse Transcriptase, subunit A, domain 1"/>
    <property type="match status" value="1"/>
</dbReference>
<dbReference type="InterPro" id="IPR043502">
    <property type="entry name" value="DNA/RNA_pol_sf"/>
</dbReference>
<dbReference type="Pfam" id="PF05869">
    <property type="entry name" value="Dam"/>
    <property type="match status" value="1"/>
</dbReference>
<evidence type="ECO:0000313" key="3">
    <source>
        <dbReference type="Proteomes" id="UP001165080"/>
    </source>
</evidence>
<reference evidence="2 3" key="1">
    <citation type="journal article" date="2023" name="Commun. Biol.">
        <title>Reorganization of the ancestral sex-determining regions during the evolution of trioecy in Pleodorina starrii.</title>
        <authorList>
            <person name="Takahashi K."/>
            <person name="Suzuki S."/>
            <person name="Kawai-Toyooka H."/>
            <person name="Yamamoto K."/>
            <person name="Hamaji T."/>
            <person name="Ootsuki R."/>
            <person name="Yamaguchi H."/>
            <person name="Kawachi M."/>
            <person name="Higashiyama T."/>
            <person name="Nozaki H."/>
        </authorList>
    </citation>
    <scope>NUCLEOTIDE SEQUENCE [LARGE SCALE GENOMIC DNA]</scope>
    <source>
        <strain evidence="2 3">NIES-4479</strain>
    </source>
</reference>
<name>A0A9W6F969_9CHLO</name>
<feature type="domain" description="Reverse transcriptase" evidence="1">
    <location>
        <begin position="77"/>
        <end position="292"/>
    </location>
</feature>
<accession>A0A9W6F969</accession>
<dbReference type="GO" id="GO:0009007">
    <property type="term" value="F:site-specific DNA-methyltransferase (adenine-specific) activity"/>
    <property type="evidence" value="ECO:0007669"/>
    <property type="project" value="InterPro"/>
</dbReference>
<dbReference type="GO" id="GO:0003677">
    <property type="term" value="F:DNA binding"/>
    <property type="evidence" value="ECO:0007669"/>
    <property type="project" value="InterPro"/>
</dbReference>
<dbReference type="Pfam" id="PF00078">
    <property type="entry name" value="RVT_1"/>
    <property type="match status" value="1"/>
</dbReference>
<dbReference type="EMBL" id="BRXU01000033">
    <property type="protein sequence ID" value="GLC60316.1"/>
    <property type="molecule type" value="Genomic_DNA"/>
</dbReference>
<proteinExistence type="predicted"/>
<keyword evidence="3" id="KW-1185">Reference proteome</keyword>
<protein>
    <recommendedName>
        <fullName evidence="1">Reverse transcriptase domain-containing protein</fullName>
    </recommendedName>
</protein>
<dbReference type="InterPro" id="IPR000477">
    <property type="entry name" value="RT_dom"/>
</dbReference>
<comment type="caution">
    <text evidence="2">The sequence shown here is derived from an EMBL/GenBank/DDBJ whole genome shotgun (WGS) entry which is preliminary data.</text>
</comment>
<organism evidence="2 3">
    <name type="scientific">Pleodorina starrii</name>
    <dbReference type="NCBI Taxonomy" id="330485"/>
    <lineage>
        <taxon>Eukaryota</taxon>
        <taxon>Viridiplantae</taxon>
        <taxon>Chlorophyta</taxon>
        <taxon>core chlorophytes</taxon>
        <taxon>Chlorophyceae</taxon>
        <taxon>CS clade</taxon>
        <taxon>Chlamydomonadales</taxon>
        <taxon>Volvocaceae</taxon>
        <taxon>Pleodorina</taxon>
    </lineage>
</organism>
<dbReference type="Gene3D" id="3.30.70.270">
    <property type="match status" value="1"/>
</dbReference>
<dbReference type="InterPro" id="IPR043128">
    <property type="entry name" value="Rev_trsase/Diguanyl_cyclase"/>
</dbReference>
<sequence>MGAPVTPLHARVTERVAAWKAIGADARTLHVLKHGVPVEFLGGRPPPAFELPSFPVDDAQRRWWLETEEPRLVALGAISRVDPARSVDHVVNAFCVPKPGSGSWRLVVNLKRMNVAQKAYKCRYESLRTLRRMGIQDSWMVKVDLADAFYHIPIRPADRRYFVFRFCGVLYEMNALPMGWLNSPYWFTKIMRNVVRFWRDPLAAVGKGRRHLSPPLPPHEVFPKGRGGRPARLGARVLPYLDDFLFVFASREQAELGARWVRESIEFLGLSCHPTKCQWEPSQSVYHLGITVNTADGLFEVPAEKLAKLRRLAVGLRVTAKKNRRLVQKRELAKLCGFAQSVKLALTPAPLFLRNFYDDMKQPVGWSGRVRLSRGSLRDLDWWADIPTRHCSAAIHLGPAAVELSVDASRHSWGAVLNGRTARGYWSTLEYPVHITRWKELRAVRHALESFLPYVRQRVVLIKEDNTCTQAVLGRLSSRSPAMHAEMKLLWQFLQEHSIVLQVERVASADNEADAASRWVDRDDYRLHPRFFRLLERQFGPHDVDLFATHINAHLPRFFSRHHCPGSSGVNALLQPWAGFNAYGCPPLDPDFMMALVQKVREERACVTLVVPYWTAQAWWQQLMELATDLVFLPSNTALFAPGEGGSGSFLPPPQWQVVAVRVQW</sequence>
<dbReference type="CDD" id="cd09275">
    <property type="entry name" value="RNase_HI_RT_DIRS1"/>
    <property type="match status" value="1"/>
</dbReference>
<evidence type="ECO:0000313" key="2">
    <source>
        <dbReference type="EMBL" id="GLC60316.1"/>
    </source>
</evidence>
<dbReference type="GO" id="GO:0009307">
    <property type="term" value="P:DNA restriction-modification system"/>
    <property type="evidence" value="ECO:0007669"/>
    <property type="project" value="InterPro"/>
</dbReference>
<evidence type="ECO:0000259" key="1">
    <source>
        <dbReference type="PROSITE" id="PS50878"/>
    </source>
</evidence>
<dbReference type="PROSITE" id="PS50878">
    <property type="entry name" value="RT_POL"/>
    <property type="match status" value="1"/>
</dbReference>
<dbReference type="Proteomes" id="UP001165080">
    <property type="component" value="Unassembled WGS sequence"/>
</dbReference>
<dbReference type="PANTHER" id="PTHR33050">
    <property type="entry name" value="REVERSE TRANSCRIPTASE DOMAIN-CONTAINING PROTEIN"/>
    <property type="match status" value="1"/>
</dbReference>
<dbReference type="SUPFAM" id="SSF56672">
    <property type="entry name" value="DNA/RNA polymerases"/>
    <property type="match status" value="1"/>
</dbReference>
<dbReference type="PANTHER" id="PTHR33050:SF7">
    <property type="entry name" value="RIBONUCLEASE H"/>
    <property type="match status" value="1"/>
</dbReference>
<dbReference type="InterPro" id="IPR008593">
    <property type="entry name" value="Dam_MeTrfase"/>
</dbReference>
<dbReference type="AlphaFoldDB" id="A0A9W6F969"/>
<dbReference type="OrthoDB" id="540449at2759"/>